<dbReference type="Pfam" id="PF13717">
    <property type="entry name" value="Zn_ribbon_4"/>
    <property type="match status" value="1"/>
</dbReference>
<dbReference type="NCBIfam" id="TIGR02098">
    <property type="entry name" value="MJ0042_CXXC"/>
    <property type="match status" value="1"/>
</dbReference>
<dbReference type="EMBL" id="VBOT01000052">
    <property type="protein sequence ID" value="TMQ51863.1"/>
    <property type="molecule type" value="Genomic_DNA"/>
</dbReference>
<sequence>MRTRMEEWGHEGGGGGARARPGWAGPGMEVSCPACGARYLLPGGLLGPWGAKVRCPGCGQRFEVRLEGSAAELAERILDRLEERWGARIRQANAQGRLFSQCGPELLEAFDAFQRGAGPGGEARVFRRALRRRWGIELETGA</sequence>
<protein>
    <recommendedName>
        <fullName evidence="2">Zinc finger/thioredoxin putative domain-containing protein</fullName>
    </recommendedName>
</protein>
<gene>
    <name evidence="3" type="ORF">E6K73_04420</name>
</gene>
<dbReference type="Proteomes" id="UP000320184">
    <property type="component" value="Unassembled WGS sequence"/>
</dbReference>
<dbReference type="InterPro" id="IPR011723">
    <property type="entry name" value="Znf/thioredoxin_put"/>
</dbReference>
<organism evidence="3 4">
    <name type="scientific">Eiseniibacteriota bacterium</name>
    <dbReference type="NCBI Taxonomy" id="2212470"/>
    <lineage>
        <taxon>Bacteria</taxon>
        <taxon>Candidatus Eiseniibacteriota</taxon>
    </lineage>
</organism>
<evidence type="ECO:0000313" key="4">
    <source>
        <dbReference type="Proteomes" id="UP000320184"/>
    </source>
</evidence>
<accession>A0A538SKG2</accession>
<dbReference type="AlphaFoldDB" id="A0A538SKG2"/>
<proteinExistence type="predicted"/>
<evidence type="ECO:0000313" key="3">
    <source>
        <dbReference type="EMBL" id="TMQ51863.1"/>
    </source>
</evidence>
<feature type="region of interest" description="Disordered" evidence="1">
    <location>
        <begin position="1"/>
        <end position="20"/>
    </location>
</feature>
<reference evidence="3 4" key="1">
    <citation type="journal article" date="2019" name="Nat. Microbiol.">
        <title>Mediterranean grassland soil C-N compound turnover is dependent on rainfall and depth, and is mediated by genomically divergent microorganisms.</title>
        <authorList>
            <person name="Diamond S."/>
            <person name="Andeer P.F."/>
            <person name="Li Z."/>
            <person name="Crits-Christoph A."/>
            <person name="Burstein D."/>
            <person name="Anantharaman K."/>
            <person name="Lane K.R."/>
            <person name="Thomas B.C."/>
            <person name="Pan C."/>
            <person name="Northen T.R."/>
            <person name="Banfield J.F."/>
        </authorList>
    </citation>
    <scope>NUCLEOTIDE SEQUENCE [LARGE SCALE GENOMIC DNA]</scope>
    <source>
        <strain evidence="3">WS_3</strain>
    </source>
</reference>
<feature type="compositionally biased region" description="Basic and acidic residues" evidence="1">
    <location>
        <begin position="1"/>
        <end position="10"/>
    </location>
</feature>
<name>A0A538SKG2_UNCEI</name>
<evidence type="ECO:0000259" key="2">
    <source>
        <dbReference type="Pfam" id="PF13717"/>
    </source>
</evidence>
<feature type="domain" description="Zinc finger/thioredoxin putative" evidence="2">
    <location>
        <begin position="28"/>
        <end position="62"/>
    </location>
</feature>
<evidence type="ECO:0000256" key="1">
    <source>
        <dbReference type="SAM" id="MobiDB-lite"/>
    </source>
</evidence>
<comment type="caution">
    <text evidence="3">The sequence shown here is derived from an EMBL/GenBank/DDBJ whole genome shotgun (WGS) entry which is preliminary data.</text>
</comment>